<dbReference type="Proteomes" id="UP000803884">
    <property type="component" value="Unassembled WGS sequence"/>
</dbReference>
<sequence>MNGQQPGPLLDLDPTESCGTIGTNCSTQSSRRPFRDLTQDRFRRGENEEVAFITNETLALGTSPNRGPLLTTALALFGAGSFIEERRTRPEAYLYPNLTWEEYKAQPNPYACVGKAPFIDLLTTDRDIGPSGGVLHGGCMTRDVHNHDQLQRQIIAFVKLFYRDIYGGYEGERITNAFTSAAFLANEAWLTSVSREGSWRVSYDYGADAVVPVISSTGVILISVLMVLFLAVLLGLATYTAVYPRWTDQLDSFAMLRIGASISSDDIQFRPTDQIGKIKVLDRLPGWIGDGTEREGRNGQLALGGRGRLRGRMFEVYDVNPVT</sequence>
<keyword evidence="1" id="KW-1133">Transmembrane helix</keyword>
<proteinExistence type="predicted"/>
<dbReference type="RefSeq" id="XP_069226432.1">
    <property type="nucleotide sequence ID" value="XM_069376651.1"/>
</dbReference>
<keyword evidence="3" id="KW-1185">Reference proteome</keyword>
<organism evidence="2 3">
    <name type="scientific">Cladosporium halotolerans</name>
    <dbReference type="NCBI Taxonomy" id="1052096"/>
    <lineage>
        <taxon>Eukaryota</taxon>
        <taxon>Fungi</taxon>
        <taxon>Dikarya</taxon>
        <taxon>Ascomycota</taxon>
        <taxon>Pezizomycotina</taxon>
        <taxon>Dothideomycetes</taxon>
        <taxon>Dothideomycetidae</taxon>
        <taxon>Cladosporiales</taxon>
        <taxon>Cladosporiaceae</taxon>
        <taxon>Cladosporium</taxon>
    </lineage>
</organism>
<gene>
    <name evidence="2" type="ORF">WHR41_08047</name>
</gene>
<keyword evidence="1" id="KW-0472">Membrane</keyword>
<keyword evidence="1" id="KW-0812">Transmembrane</keyword>
<reference evidence="2 3" key="1">
    <citation type="journal article" date="2020" name="Microbiol. Resour. Announc.">
        <title>Draft Genome Sequence of a Cladosporium Species Isolated from the Mesophotic Ascidian Didemnum maculosum.</title>
        <authorList>
            <person name="Gioti A."/>
            <person name="Siaperas R."/>
            <person name="Nikolaivits E."/>
            <person name="Le Goff G."/>
            <person name="Ouazzani J."/>
            <person name="Kotoulas G."/>
            <person name="Topakas E."/>
        </authorList>
    </citation>
    <scope>NUCLEOTIDE SEQUENCE [LARGE SCALE GENOMIC DNA]</scope>
    <source>
        <strain evidence="2 3">TM138-S3</strain>
    </source>
</reference>
<feature type="transmembrane region" description="Helical" evidence="1">
    <location>
        <begin position="219"/>
        <end position="242"/>
    </location>
</feature>
<dbReference type="EMBL" id="JAAQHG020000036">
    <property type="protein sequence ID" value="KAL1583325.1"/>
    <property type="molecule type" value="Genomic_DNA"/>
</dbReference>
<evidence type="ECO:0000313" key="2">
    <source>
        <dbReference type="EMBL" id="KAL1583325.1"/>
    </source>
</evidence>
<evidence type="ECO:0000313" key="3">
    <source>
        <dbReference type="Proteomes" id="UP000803884"/>
    </source>
</evidence>
<name>A0AB34KI97_9PEZI</name>
<protein>
    <submittedName>
        <fullName evidence="2">Uncharacterized protein</fullName>
    </submittedName>
</protein>
<comment type="caution">
    <text evidence="2">The sequence shown here is derived from an EMBL/GenBank/DDBJ whole genome shotgun (WGS) entry which is preliminary data.</text>
</comment>
<accession>A0AB34KI97</accession>
<dbReference type="AlphaFoldDB" id="A0AB34KI97"/>
<evidence type="ECO:0000256" key="1">
    <source>
        <dbReference type="SAM" id="Phobius"/>
    </source>
</evidence>
<dbReference type="GeneID" id="96009489"/>